<evidence type="ECO:0000256" key="3">
    <source>
        <dbReference type="ARBA" id="ARBA00022452"/>
    </source>
</evidence>
<feature type="chain" id="PRO_5022720490" evidence="9">
    <location>
        <begin position="23"/>
        <end position="927"/>
    </location>
</feature>
<dbReference type="OrthoDB" id="9758870at2"/>
<comment type="similarity">
    <text evidence="8">Belongs to the TonB-dependent receptor family.</text>
</comment>
<evidence type="ECO:0000313" key="12">
    <source>
        <dbReference type="Proteomes" id="UP000305398"/>
    </source>
</evidence>
<dbReference type="Gene3D" id="2.40.170.20">
    <property type="entry name" value="TonB-dependent receptor, beta-barrel domain"/>
    <property type="match status" value="1"/>
</dbReference>
<feature type="signal peptide" evidence="9">
    <location>
        <begin position="1"/>
        <end position="22"/>
    </location>
</feature>
<evidence type="ECO:0000256" key="7">
    <source>
        <dbReference type="ARBA" id="ARBA00023237"/>
    </source>
</evidence>
<evidence type="ECO:0000313" key="11">
    <source>
        <dbReference type="EMBL" id="QDA58911.1"/>
    </source>
</evidence>
<keyword evidence="12" id="KW-1185">Reference proteome</keyword>
<evidence type="ECO:0000256" key="8">
    <source>
        <dbReference type="PROSITE-ProRule" id="PRU01360"/>
    </source>
</evidence>
<dbReference type="Proteomes" id="UP000305398">
    <property type="component" value="Chromosome"/>
</dbReference>
<evidence type="ECO:0000256" key="4">
    <source>
        <dbReference type="ARBA" id="ARBA00022692"/>
    </source>
</evidence>
<dbReference type="SUPFAM" id="SSF49464">
    <property type="entry name" value="Carboxypeptidase regulatory domain-like"/>
    <property type="match status" value="1"/>
</dbReference>
<dbReference type="GO" id="GO:0009279">
    <property type="term" value="C:cell outer membrane"/>
    <property type="evidence" value="ECO:0007669"/>
    <property type="project" value="UniProtKB-SubCell"/>
</dbReference>
<dbReference type="GO" id="GO:0015344">
    <property type="term" value="F:siderophore uptake transmembrane transporter activity"/>
    <property type="evidence" value="ECO:0007669"/>
    <property type="project" value="TreeGrafter"/>
</dbReference>
<dbReference type="PANTHER" id="PTHR30069:SF29">
    <property type="entry name" value="HEMOGLOBIN AND HEMOGLOBIN-HAPTOGLOBIN-BINDING PROTEIN 1-RELATED"/>
    <property type="match status" value="1"/>
</dbReference>
<evidence type="ECO:0000256" key="2">
    <source>
        <dbReference type="ARBA" id="ARBA00022448"/>
    </source>
</evidence>
<gene>
    <name evidence="11" type="ORF">FHG12_01805</name>
</gene>
<dbReference type="InterPro" id="IPR037066">
    <property type="entry name" value="Plug_dom_sf"/>
</dbReference>
<dbReference type="RefSeq" id="WP_139513986.1">
    <property type="nucleotide sequence ID" value="NZ_CP040896.1"/>
</dbReference>
<organism evidence="11 12">
    <name type="scientific">Hymenobacter jejuensis</name>
    <dbReference type="NCBI Taxonomy" id="2502781"/>
    <lineage>
        <taxon>Bacteria</taxon>
        <taxon>Pseudomonadati</taxon>
        <taxon>Bacteroidota</taxon>
        <taxon>Cytophagia</taxon>
        <taxon>Cytophagales</taxon>
        <taxon>Hymenobacteraceae</taxon>
        <taxon>Hymenobacter</taxon>
    </lineage>
</organism>
<evidence type="ECO:0000256" key="5">
    <source>
        <dbReference type="ARBA" id="ARBA00022729"/>
    </source>
</evidence>
<dbReference type="Gene3D" id="2.60.40.1120">
    <property type="entry name" value="Carboxypeptidase-like, regulatory domain"/>
    <property type="match status" value="1"/>
</dbReference>
<dbReference type="Pfam" id="PF07715">
    <property type="entry name" value="Plug"/>
    <property type="match status" value="1"/>
</dbReference>
<keyword evidence="11" id="KW-0675">Receptor</keyword>
<accession>A0A5B7ZUW3</accession>
<dbReference type="Gene3D" id="2.170.130.10">
    <property type="entry name" value="TonB-dependent receptor, plug domain"/>
    <property type="match status" value="1"/>
</dbReference>
<evidence type="ECO:0000259" key="10">
    <source>
        <dbReference type="Pfam" id="PF07715"/>
    </source>
</evidence>
<keyword evidence="7 8" id="KW-0998">Cell outer membrane</keyword>
<name>A0A5B7ZUW3_9BACT</name>
<dbReference type="PANTHER" id="PTHR30069">
    <property type="entry name" value="TONB-DEPENDENT OUTER MEMBRANE RECEPTOR"/>
    <property type="match status" value="1"/>
</dbReference>
<evidence type="ECO:0000256" key="1">
    <source>
        <dbReference type="ARBA" id="ARBA00004571"/>
    </source>
</evidence>
<dbReference type="InterPro" id="IPR039426">
    <property type="entry name" value="TonB-dep_rcpt-like"/>
</dbReference>
<evidence type="ECO:0000256" key="6">
    <source>
        <dbReference type="ARBA" id="ARBA00023136"/>
    </source>
</evidence>
<keyword evidence="2 8" id="KW-0813">Transport</keyword>
<keyword evidence="6 8" id="KW-0472">Membrane</keyword>
<keyword evidence="3 8" id="KW-1134">Transmembrane beta strand</keyword>
<dbReference type="KEGG" id="hyj:FHG12_01805"/>
<reference evidence="11 12" key="1">
    <citation type="submission" date="2019-06" db="EMBL/GenBank/DDBJ databases">
        <authorList>
            <person name="Srinivasan S."/>
        </authorList>
    </citation>
    <scope>NUCLEOTIDE SEQUENCE [LARGE SCALE GENOMIC DNA]</scope>
    <source>
        <strain evidence="11 12">17J68-5</strain>
    </source>
</reference>
<dbReference type="AlphaFoldDB" id="A0A5B7ZUW3"/>
<dbReference type="GO" id="GO:0044718">
    <property type="term" value="P:siderophore transmembrane transport"/>
    <property type="evidence" value="ECO:0007669"/>
    <property type="project" value="TreeGrafter"/>
</dbReference>
<dbReference type="Pfam" id="PF13715">
    <property type="entry name" value="CarbopepD_reg_2"/>
    <property type="match status" value="1"/>
</dbReference>
<dbReference type="InterPro" id="IPR036942">
    <property type="entry name" value="Beta-barrel_TonB_sf"/>
</dbReference>
<dbReference type="PROSITE" id="PS52016">
    <property type="entry name" value="TONB_DEPENDENT_REC_3"/>
    <property type="match status" value="1"/>
</dbReference>
<dbReference type="EMBL" id="CP040896">
    <property type="protein sequence ID" value="QDA58911.1"/>
    <property type="molecule type" value="Genomic_DNA"/>
</dbReference>
<proteinExistence type="inferred from homology"/>
<dbReference type="InterPro" id="IPR012910">
    <property type="entry name" value="Plug_dom"/>
</dbReference>
<evidence type="ECO:0000256" key="9">
    <source>
        <dbReference type="SAM" id="SignalP"/>
    </source>
</evidence>
<keyword evidence="4 8" id="KW-0812">Transmembrane</keyword>
<keyword evidence="5 9" id="KW-0732">Signal</keyword>
<feature type="domain" description="TonB-dependent receptor plug" evidence="10">
    <location>
        <begin position="282"/>
        <end position="361"/>
    </location>
</feature>
<dbReference type="InterPro" id="IPR008969">
    <property type="entry name" value="CarboxyPept-like_regulatory"/>
</dbReference>
<dbReference type="SUPFAM" id="SSF56935">
    <property type="entry name" value="Porins"/>
    <property type="match status" value="1"/>
</dbReference>
<protein>
    <submittedName>
        <fullName evidence="11">TonB-dependent receptor</fullName>
    </submittedName>
</protein>
<sequence length="927" mass="103429">MTYFYRVFLTICLLCASRASYAQIFNNENVSGDFKNLSFEQFVKEVESKTSYHFYYEPAAVDSLLVTLQVEGKPLDAVLPLVLAKTDLHFSIDAAYRVFITSGKAIQPNLPDDFFKPQVAGSGAVGQSAVISGASDAPRRSHTASAAELKLYEIGAGRPDNTKGKATLAGHIRESKSGEPVIGASVFIESPAIGVATDQFGYYSLTLPVGRHELKIRGIGIKNTRRQLVLHNDGQLEIEVEEDITPLKEVVIEAEKDKNVAGLQMGLERLDIKTMKQVPTAFGETDILRVVLTLPGVKSVGEGSTGMNVRGGGTDQNLILFNDATVYNPSHLFGFFSAFNPDILKTVELYKSAIPARYGGRLSSVLDIATRDGNKKTFAGSGGIGLLTSRLTLEGPIVKDKSSFIISGRSSYSDWLLHQVPNKSFKNSSASFYDLNAHISHEFDSKNTVYATGYMSSDKFKLAADTTYNYVNQSASLKWKHIFNNRIYGVLTSAFSHYAYDITSIGNAVNASRLAYRINQANVQADFSYFHNAKHTIDFGASSILYTIQPGSLRPLGRQSLITTDVLPQERALESALYASDLITLTPRLSVSLGLRYSLYNALGPRNIYRYLPNESRSESTIIDTVSYKAGGVIATYHGPEYRLSVRYTLSENSSVKGSYNRTRQYIHMLSNTASMSPTDIWKLSDSNIRPQVGDQYALGYYRNFNDNTIETSVETYYKLMHDFVDYKSGATLILNHHIETDVINAEGKAYGVEVMVKKLTGKINGWMSYTYSRSLVRVNNAITSDMINGGKYYPSNFDKPHDFTLIGNYRFSRRFSTSLNFTYNTGRPITLPLAKYYDGNSIRVYYSERNAYRVPDYYRADFAMNIEGNHKVKKLAHSSWTLAIYNITGRKNPYSIYFKSEQGKIRGYQLSIFGQPIPTITYNFKF</sequence>
<comment type="subcellular location">
    <subcellularLocation>
        <location evidence="1 8">Cell outer membrane</location>
        <topology evidence="1 8">Multi-pass membrane protein</topology>
    </subcellularLocation>
</comment>